<protein>
    <recommendedName>
        <fullName evidence="13">alpha-1,2-Mannosidase</fullName>
        <ecNumber evidence="13">3.2.1.-</ecNumber>
    </recommendedName>
</protein>
<keyword evidence="16" id="KW-1185">Reference proteome</keyword>
<feature type="active site" evidence="10">
    <location>
        <position position="255"/>
    </location>
</feature>
<evidence type="ECO:0000256" key="14">
    <source>
        <dbReference type="SAM" id="MobiDB-lite"/>
    </source>
</evidence>
<dbReference type="Proteomes" id="UP000724874">
    <property type="component" value="Unassembled WGS sequence"/>
</dbReference>
<dbReference type="Gene3D" id="1.50.10.10">
    <property type="match status" value="1"/>
</dbReference>
<feature type="active site" description="Proton donor" evidence="10">
    <location>
        <position position="365"/>
    </location>
</feature>
<dbReference type="GO" id="GO:0005783">
    <property type="term" value="C:endoplasmic reticulum"/>
    <property type="evidence" value="ECO:0007669"/>
    <property type="project" value="TreeGrafter"/>
</dbReference>
<evidence type="ECO:0000313" key="16">
    <source>
        <dbReference type="Proteomes" id="UP000724874"/>
    </source>
</evidence>
<evidence type="ECO:0000256" key="3">
    <source>
        <dbReference type="ARBA" id="ARBA00007658"/>
    </source>
</evidence>
<evidence type="ECO:0000256" key="4">
    <source>
        <dbReference type="ARBA" id="ARBA00022723"/>
    </source>
</evidence>
<evidence type="ECO:0000256" key="10">
    <source>
        <dbReference type="PIRSR" id="PIRSR601382-1"/>
    </source>
</evidence>
<evidence type="ECO:0000313" key="15">
    <source>
        <dbReference type="EMBL" id="KAF8896775.1"/>
    </source>
</evidence>
<comment type="cofactor">
    <cofactor evidence="1 11">
        <name>Ca(2+)</name>
        <dbReference type="ChEBI" id="CHEBI:29108"/>
    </cofactor>
</comment>
<gene>
    <name evidence="15" type="ORF">CPB84DRAFT_1681968</name>
</gene>
<dbReference type="InterPro" id="IPR050749">
    <property type="entry name" value="Glycosyl_Hydrolase_47"/>
</dbReference>
<evidence type="ECO:0000256" key="7">
    <source>
        <dbReference type="ARBA" id="ARBA00023157"/>
    </source>
</evidence>
<dbReference type="InterPro" id="IPR012341">
    <property type="entry name" value="6hp_glycosidase-like_sf"/>
</dbReference>
<name>A0A9P5NLI1_GYMJU</name>
<sequence>MIWAPPDLQFYPHPPPPHVRPLRLPPKPTAEEQDIWEPRKLEVREAFKHAWEGYKTRAFPHDELLAVSGGHSDKFNGWGVTLFDSLDTMWIMGLRGEFDDAIRSIKDLHFNATTPNHYAPFFETTIRYLGGLLSAYALSGEGTLLRLADEMGQILVPAFRYTESGLPTFSVHVETGKVQLGNYMQTTLFAEAATCQLEFKYLAKLTGRKEYYERVQRAMEVFYNANVTDGLFADRWDVKTGAPFGAHYTIGAMADSAYEYLLKQWLLTGDEQAREQYLVSAEGIINNLIYITPNRGLMYAGEIDRGMMLHRLEHLSCFLPGMFALGAVTLDLPPETRELHEWVAQGLTYTCTVSYLEQKSGLGPETMTMPNNGKKWIEEVQRWKEEGRVGTPPGLSEPPPERDADKRDYTNAWPGNYYLRPETVESIFYMWRTTGDVKWREWGNAIFEAINRNSRTEYGFASVKGIDKNVGKIDDMPSYFLAETFKYLYLLFDDPHSITFNHWVFNTEAHPIPIFSWNEMEKKAFNITS</sequence>
<dbReference type="PRINTS" id="PR00747">
    <property type="entry name" value="GLYHDRLASE47"/>
</dbReference>
<dbReference type="InterPro" id="IPR001382">
    <property type="entry name" value="Glyco_hydro_47"/>
</dbReference>
<feature type="binding site" evidence="11">
    <location>
        <position position="507"/>
    </location>
    <ligand>
        <name>Ca(2+)</name>
        <dbReference type="ChEBI" id="CHEBI:29108"/>
    </ligand>
</feature>
<dbReference type="GO" id="GO:0016020">
    <property type="term" value="C:membrane"/>
    <property type="evidence" value="ECO:0007669"/>
    <property type="project" value="InterPro"/>
</dbReference>
<evidence type="ECO:0000256" key="11">
    <source>
        <dbReference type="PIRSR" id="PIRSR601382-2"/>
    </source>
</evidence>
<comment type="similarity">
    <text evidence="3 13">Belongs to the glycosyl hydrolase 47 family.</text>
</comment>
<evidence type="ECO:0000256" key="9">
    <source>
        <dbReference type="ARBA" id="ARBA00048605"/>
    </source>
</evidence>
<dbReference type="EC" id="3.2.1.-" evidence="13"/>
<feature type="active site" description="Proton donor" evidence="10">
    <location>
        <position position="123"/>
    </location>
</feature>
<evidence type="ECO:0000256" key="13">
    <source>
        <dbReference type="RuleBase" id="RU361193"/>
    </source>
</evidence>
<evidence type="ECO:0000256" key="2">
    <source>
        <dbReference type="ARBA" id="ARBA00004922"/>
    </source>
</evidence>
<dbReference type="GO" id="GO:0005509">
    <property type="term" value="F:calcium ion binding"/>
    <property type="evidence" value="ECO:0007669"/>
    <property type="project" value="InterPro"/>
</dbReference>
<keyword evidence="4 11" id="KW-0479">Metal-binding</keyword>
<dbReference type="GO" id="GO:0004571">
    <property type="term" value="F:mannosyl-oligosaccharide 1,2-alpha-mannosidase activity"/>
    <property type="evidence" value="ECO:0007669"/>
    <property type="project" value="UniProtKB-EC"/>
</dbReference>
<dbReference type="SUPFAM" id="SSF48225">
    <property type="entry name" value="Seven-hairpin glycosidases"/>
    <property type="match status" value="1"/>
</dbReference>
<evidence type="ECO:0000256" key="1">
    <source>
        <dbReference type="ARBA" id="ARBA00001913"/>
    </source>
</evidence>
<dbReference type="InterPro" id="IPR036026">
    <property type="entry name" value="Seven-hairpin_glycosidases"/>
</dbReference>
<reference evidence="15" key="1">
    <citation type="submission" date="2020-11" db="EMBL/GenBank/DDBJ databases">
        <authorList>
            <consortium name="DOE Joint Genome Institute"/>
            <person name="Ahrendt S."/>
            <person name="Riley R."/>
            <person name="Andreopoulos W."/>
            <person name="LaButti K."/>
            <person name="Pangilinan J."/>
            <person name="Ruiz-duenas F.J."/>
            <person name="Barrasa J.M."/>
            <person name="Sanchez-Garcia M."/>
            <person name="Camarero S."/>
            <person name="Miyauchi S."/>
            <person name="Serrano A."/>
            <person name="Linde D."/>
            <person name="Babiker R."/>
            <person name="Drula E."/>
            <person name="Ayuso-Fernandez I."/>
            <person name="Pacheco R."/>
            <person name="Padilla G."/>
            <person name="Ferreira P."/>
            <person name="Barriuso J."/>
            <person name="Kellner H."/>
            <person name="Castanera R."/>
            <person name="Alfaro M."/>
            <person name="Ramirez L."/>
            <person name="Pisabarro A.G."/>
            <person name="Kuo A."/>
            <person name="Tritt A."/>
            <person name="Lipzen A."/>
            <person name="He G."/>
            <person name="Yan M."/>
            <person name="Ng V."/>
            <person name="Cullen D."/>
            <person name="Martin F."/>
            <person name="Rosso M.-N."/>
            <person name="Henrissat B."/>
            <person name="Hibbett D."/>
            <person name="Martinez A.T."/>
            <person name="Grigoriev I.V."/>
        </authorList>
    </citation>
    <scope>NUCLEOTIDE SEQUENCE</scope>
    <source>
        <strain evidence="15">AH 44721</strain>
    </source>
</reference>
<dbReference type="PANTHER" id="PTHR11742:SF55">
    <property type="entry name" value="ENDOPLASMIC RETICULUM MANNOSYL-OLIGOSACCHARIDE 1,2-ALPHA-MANNOSIDASE"/>
    <property type="match status" value="1"/>
</dbReference>
<dbReference type="GO" id="GO:0005975">
    <property type="term" value="P:carbohydrate metabolic process"/>
    <property type="evidence" value="ECO:0007669"/>
    <property type="project" value="InterPro"/>
</dbReference>
<comment type="pathway">
    <text evidence="2">Protein modification; protein glycosylation.</text>
</comment>
<dbReference type="AlphaFoldDB" id="A0A9P5NLI1"/>
<organism evidence="15 16">
    <name type="scientific">Gymnopilus junonius</name>
    <name type="common">Spectacular rustgill mushroom</name>
    <name type="synonym">Gymnopilus spectabilis subsp. junonius</name>
    <dbReference type="NCBI Taxonomy" id="109634"/>
    <lineage>
        <taxon>Eukaryota</taxon>
        <taxon>Fungi</taxon>
        <taxon>Dikarya</taxon>
        <taxon>Basidiomycota</taxon>
        <taxon>Agaricomycotina</taxon>
        <taxon>Agaricomycetes</taxon>
        <taxon>Agaricomycetidae</taxon>
        <taxon>Agaricales</taxon>
        <taxon>Agaricineae</taxon>
        <taxon>Hymenogastraceae</taxon>
        <taxon>Gymnopilus</taxon>
    </lineage>
</organism>
<evidence type="ECO:0000256" key="12">
    <source>
        <dbReference type="PIRSR" id="PIRSR601382-3"/>
    </source>
</evidence>
<keyword evidence="6 11" id="KW-0106">Calcium</keyword>
<comment type="catalytic activity">
    <reaction evidence="9">
        <text>N(4)-(alpha-D-Man-(1-&gt;2)-alpha-D-Man-(1-&gt;2)-alpha-D-Man-(1-&gt;3)-[alpha-D-Man-(1-&gt;2)-alpha-D-Man-(1-&gt;3)-[alpha-D-Man-(1-&gt;2)-alpha-D-Man-(1-&gt;6)]-alpha-D-Man-(1-&gt;6)]-beta-D-Man-(1-&gt;4)-beta-D-GlcNAc-(1-&gt;4)-beta-D-GlcNAc)-L-asparaginyl-[protein] (N-glucan mannose isomer 9A1,2,3B1,2,3) + 4 H2O = N(4)-(alpha-D-Man-(1-&gt;3)-[alpha-D-Man-(1-&gt;3)-[alpha-D-Man-(1-&gt;6)]-alpha-D-Man-(1-&gt;6)]-beta-D-Man-(1-&gt;4)-beta-D-GlcNAc-(1-&gt;4)-beta-D-GlcNAc)-L-asparaginyl-[protein] (N-glucan mannose isomer 5A1,2) + 4 beta-D-mannose</text>
        <dbReference type="Rhea" id="RHEA:56008"/>
        <dbReference type="Rhea" id="RHEA-COMP:14356"/>
        <dbReference type="Rhea" id="RHEA-COMP:14367"/>
        <dbReference type="ChEBI" id="CHEBI:15377"/>
        <dbReference type="ChEBI" id="CHEBI:28563"/>
        <dbReference type="ChEBI" id="CHEBI:59087"/>
        <dbReference type="ChEBI" id="CHEBI:139493"/>
        <dbReference type="EC" id="3.2.1.113"/>
    </reaction>
</comment>
<dbReference type="GO" id="GO:0036503">
    <property type="term" value="P:ERAD pathway"/>
    <property type="evidence" value="ECO:0007669"/>
    <property type="project" value="UniProtKB-ARBA"/>
</dbReference>
<feature type="active site" evidence="10">
    <location>
        <position position="422"/>
    </location>
</feature>
<keyword evidence="13" id="KW-0326">Glycosidase</keyword>
<dbReference type="EMBL" id="JADNYJ010000059">
    <property type="protein sequence ID" value="KAF8896775.1"/>
    <property type="molecule type" value="Genomic_DNA"/>
</dbReference>
<comment type="catalytic activity">
    <reaction evidence="8">
        <text>N(4)-(alpha-D-Man-(1-&gt;2)-alpha-D-Man-(1-&gt;2)-alpha-D-Man-(1-&gt;3)-[alpha-D-Man-(1-&gt;3)-[alpha-D-Man-(1-&gt;2)-alpha-D-Man-(1-&gt;6)]-alpha-D-Man-(1-&gt;6)]-beta-D-Man-(1-&gt;4)-beta-D-GlcNAc-(1-&gt;4)-beta-D-GlcNAc)-L-asparaginyl-[protein] (N-glucan mannose isomer 8A1,2,3B1,3) + 3 H2O = N(4)-(alpha-D-Man-(1-&gt;3)-[alpha-D-Man-(1-&gt;3)-[alpha-D-Man-(1-&gt;6)]-alpha-D-Man-(1-&gt;6)]-beta-D-Man-(1-&gt;4)-beta-D-GlcNAc-(1-&gt;4)-beta-D-GlcNAc)-L-asparaginyl-[protein] (N-glucan mannose isomer 5A1,2) + 3 beta-D-mannose</text>
        <dbReference type="Rhea" id="RHEA:56028"/>
        <dbReference type="Rhea" id="RHEA-COMP:14358"/>
        <dbReference type="Rhea" id="RHEA-COMP:14367"/>
        <dbReference type="ChEBI" id="CHEBI:15377"/>
        <dbReference type="ChEBI" id="CHEBI:28563"/>
        <dbReference type="ChEBI" id="CHEBI:59087"/>
        <dbReference type="ChEBI" id="CHEBI:60628"/>
        <dbReference type="EC" id="3.2.1.113"/>
    </reaction>
</comment>
<keyword evidence="5 13" id="KW-0378">Hydrolase</keyword>
<evidence type="ECO:0000256" key="8">
    <source>
        <dbReference type="ARBA" id="ARBA00047669"/>
    </source>
</evidence>
<dbReference type="PANTHER" id="PTHR11742">
    <property type="entry name" value="MANNOSYL-OLIGOSACCHARIDE ALPHA-1,2-MANNOSIDASE-RELATED"/>
    <property type="match status" value="1"/>
</dbReference>
<evidence type="ECO:0000256" key="5">
    <source>
        <dbReference type="ARBA" id="ARBA00022801"/>
    </source>
</evidence>
<dbReference type="Pfam" id="PF01532">
    <property type="entry name" value="Glyco_hydro_47"/>
    <property type="match status" value="1"/>
</dbReference>
<dbReference type="OrthoDB" id="8118055at2759"/>
<keyword evidence="7 12" id="KW-1015">Disulfide bond</keyword>
<feature type="compositionally biased region" description="Basic and acidic residues" evidence="14">
    <location>
        <begin position="399"/>
        <end position="408"/>
    </location>
</feature>
<evidence type="ECO:0000256" key="6">
    <source>
        <dbReference type="ARBA" id="ARBA00022837"/>
    </source>
</evidence>
<accession>A0A9P5NLI1</accession>
<feature type="region of interest" description="Disordered" evidence="14">
    <location>
        <begin position="387"/>
        <end position="408"/>
    </location>
</feature>
<proteinExistence type="inferred from homology"/>
<feature type="disulfide bond" evidence="12">
    <location>
        <begin position="317"/>
        <end position="351"/>
    </location>
</feature>
<comment type="caution">
    <text evidence="15">The sequence shown here is derived from an EMBL/GenBank/DDBJ whole genome shotgun (WGS) entry which is preliminary data.</text>
</comment>